<dbReference type="EMBL" id="VSSQ01062303">
    <property type="protein sequence ID" value="MPN15505.1"/>
    <property type="molecule type" value="Genomic_DNA"/>
</dbReference>
<proteinExistence type="predicted"/>
<comment type="caution">
    <text evidence="2">The sequence shown here is derived from an EMBL/GenBank/DDBJ whole genome shotgun (WGS) entry which is preliminary data.</text>
</comment>
<evidence type="ECO:0000256" key="1">
    <source>
        <dbReference type="SAM" id="MobiDB-lite"/>
    </source>
</evidence>
<dbReference type="AlphaFoldDB" id="A0A645FM67"/>
<protein>
    <submittedName>
        <fullName evidence="2">Uncharacterized protein</fullName>
    </submittedName>
</protein>
<gene>
    <name evidence="2" type="ORF">SDC9_162839</name>
</gene>
<sequence>MDALSRAMPAEVTSIAEQPVLHSNNGSEEELLPPEKGREPDTREIADFVPDNTPRFILAGGDYFTTKDFEEVKLDKTKPLDNFIAEKPSLLRSALSGKGPVAAVPACEIDSTELFDDASFYTETLANIYLEQGFHKQAVDVYAKLILLFPEKSSYFATLVKGIKEKYNQ</sequence>
<name>A0A645FM67_9ZZZZ</name>
<accession>A0A645FM67</accession>
<evidence type="ECO:0000313" key="2">
    <source>
        <dbReference type="EMBL" id="MPN15505.1"/>
    </source>
</evidence>
<reference evidence="2" key="1">
    <citation type="submission" date="2019-08" db="EMBL/GenBank/DDBJ databases">
        <authorList>
            <person name="Kucharzyk K."/>
            <person name="Murdoch R.W."/>
            <person name="Higgins S."/>
            <person name="Loffler F."/>
        </authorList>
    </citation>
    <scope>NUCLEOTIDE SEQUENCE</scope>
</reference>
<feature type="region of interest" description="Disordered" evidence="1">
    <location>
        <begin position="1"/>
        <end position="40"/>
    </location>
</feature>
<organism evidence="2">
    <name type="scientific">bioreactor metagenome</name>
    <dbReference type="NCBI Taxonomy" id="1076179"/>
    <lineage>
        <taxon>unclassified sequences</taxon>
        <taxon>metagenomes</taxon>
        <taxon>ecological metagenomes</taxon>
    </lineage>
</organism>